<proteinExistence type="predicted"/>
<dbReference type="InterPro" id="IPR015947">
    <property type="entry name" value="PUA-like_sf"/>
</dbReference>
<evidence type="ECO:0008006" key="2">
    <source>
        <dbReference type="Google" id="ProtNLM"/>
    </source>
</evidence>
<dbReference type="AlphaFoldDB" id="A0A0F9KNP5"/>
<name>A0A0F9KNP5_9ZZZZ</name>
<organism evidence="1">
    <name type="scientific">marine sediment metagenome</name>
    <dbReference type="NCBI Taxonomy" id="412755"/>
    <lineage>
        <taxon>unclassified sequences</taxon>
        <taxon>metagenomes</taxon>
        <taxon>ecological metagenomes</taxon>
    </lineage>
</organism>
<gene>
    <name evidence="1" type="ORF">LCGC14_1612130</name>
</gene>
<evidence type="ECO:0000313" key="1">
    <source>
        <dbReference type="EMBL" id="KKM23738.1"/>
    </source>
</evidence>
<reference evidence="1" key="1">
    <citation type="journal article" date="2015" name="Nature">
        <title>Complex archaea that bridge the gap between prokaryotes and eukaryotes.</title>
        <authorList>
            <person name="Spang A."/>
            <person name="Saw J.H."/>
            <person name="Jorgensen S.L."/>
            <person name="Zaremba-Niedzwiedzka K."/>
            <person name="Martijn J."/>
            <person name="Lind A.E."/>
            <person name="van Eijk R."/>
            <person name="Schleper C."/>
            <person name="Guy L."/>
            <person name="Ettema T.J."/>
        </authorList>
    </citation>
    <scope>NUCLEOTIDE SEQUENCE</scope>
</reference>
<sequence>MKAISLWRPWDLFVLLGWKMIETRTHDRFKSLVGRTIAIHSAKKIDPDWRRTTDSYLSADFQDLAERSILAGGYVHGVVGVLGHRKLTAGDSYRALIFCGGGDRFGIDIDERSCEIAAKRLESA</sequence>
<dbReference type="EMBL" id="LAZR01013061">
    <property type="protein sequence ID" value="KKM23738.1"/>
    <property type="molecule type" value="Genomic_DNA"/>
</dbReference>
<accession>A0A0F9KNP5</accession>
<comment type="caution">
    <text evidence="1">The sequence shown here is derived from an EMBL/GenBank/DDBJ whole genome shotgun (WGS) entry which is preliminary data.</text>
</comment>
<dbReference type="SUPFAM" id="SSF88697">
    <property type="entry name" value="PUA domain-like"/>
    <property type="match status" value="1"/>
</dbReference>
<protein>
    <recommendedName>
        <fullName evidence="2">ASCH domain-containing protein</fullName>
    </recommendedName>
</protein>